<dbReference type="EMBL" id="CAJVPS010000339">
    <property type="protein sequence ID" value="CAG8478475.1"/>
    <property type="molecule type" value="Genomic_DNA"/>
</dbReference>
<protein>
    <submittedName>
        <fullName evidence="3">10973_t:CDS:1</fullName>
    </submittedName>
</protein>
<evidence type="ECO:0000313" key="3">
    <source>
        <dbReference type="EMBL" id="CAG8478475.1"/>
    </source>
</evidence>
<reference evidence="3" key="1">
    <citation type="submission" date="2021-06" db="EMBL/GenBank/DDBJ databases">
        <authorList>
            <person name="Kallberg Y."/>
            <person name="Tangrot J."/>
            <person name="Rosling A."/>
        </authorList>
    </citation>
    <scope>NUCLEOTIDE SEQUENCE</scope>
    <source>
        <strain evidence="3">FL130A</strain>
    </source>
</reference>
<dbReference type="GO" id="GO:0005739">
    <property type="term" value="C:mitochondrion"/>
    <property type="evidence" value="ECO:0007669"/>
    <property type="project" value="TreeGrafter"/>
</dbReference>
<feature type="domain" description="Oxidoreductase-like" evidence="2">
    <location>
        <begin position="128"/>
        <end position="173"/>
    </location>
</feature>
<dbReference type="InterPro" id="IPR039251">
    <property type="entry name" value="OXLD1"/>
</dbReference>
<organism evidence="3 4">
    <name type="scientific">Ambispora leptoticha</name>
    <dbReference type="NCBI Taxonomy" id="144679"/>
    <lineage>
        <taxon>Eukaryota</taxon>
        <taxon>Fungi</taxon>
        <taxon>Fungi incertae sedis</taxon>
        <taxon>Mucoromycota</taxon>
        <taxon>Glomeromycotina</taxon>
        <taxon>Glomeromycetes</taxon>
        <taxon>Archaeosporales</taxon>
        <taxon>Ambisporaceae</taxon>
        <taxon>Ambispora</taxon>
    </lineage>
</organism>
<dbReference type="Pfam" id="PF09791">
    <property type="entry name" value="Oxidored-like"/>
    <property type="match status" value="1"/>
</dbReference>
<evidence type="ECO:0000259" key="2">
    <source>
        <dbReference type="Pfam" id="PF09791"/>
    </source>
</evidence>
<proteinExistence type="predicted"/>
<dbReference type="PANTHER" id="PTHR21193:SF3">
    <property type="entry name" value="OXIDOREDUCTASE-LIKE DOMAIN-CONTAINING PROTEIN 1"/>
    <property type="match status" value="1"/>
</dbReference>
<dbReference type="AlphaFoldDB" id="A0A9N8Z5W1"/>
<dbReference type="InterPro" id="IPR019180">
    <property type="entry name" value="Oxidoreductase-like_N"/>
</dbReference>
<gene>
    <name evidence="3" type="ORF">ALEPTO_LOCUS2365</name>
</gene>
<dbReference type="Proteomes" id="UP000789508">
    <property type="component" value="Unassembled WGS sequence"/>
</dbReference>
<name>A0A9N8Z5W1_9GLOM</name>
<keyword evidence="4" id="KW-1185">Reference proteome</keyword>
<sequence length="237" mass="26941">MSPKSIKMLSLLSFRRIWDLIPNSAANSRIWRSYTNDTKTQKSGTKIDDNRGNEGLRYKGYWTLILNQGGGFFIKGPPSAKQENKSLILDNEDNGDKRFINSRRNHDSIASIALKTDQAIEDQPILTVDGEIIPPKPTFPDNCCMSGCAHWYDSEADIYAEEYREWRENTARIRDRLLQEGKPVPMILLQDEDSGRDMSTTQSSSQQEIDSATSSRDPGLDEGMRAFMELERKLKGN</sequence>
<evidence type="ECO:0000313" key="4">
    <source>
        <dbReference type="Proteomes" id="UP000789508"/>
    </source>
</evidence>
<comment type="caution">
    <text evidence="3">The sequence shown here is derived from an EMBL/GenBank/DDBJ whole genome shotgun (WGS) entry which is preliminary data.</text>
</comment>
<dbReference type="PANTHER" id="PTHR21193">
    <property type="entry name" value="OXIDOREDUCTASE-LIKE DOMAIN-CONTAINING PROTEIN 1"/>
    <property type="match status" value="1"/>
</dbReference>
<feature type="compositionally biased region" description="Polar residues" evidence="1">
    <location>
        <begin position="197"/>
        <end position="216"/>
    </location>
</feature>
<feature type="region of interest" description="Disordered" evidence="1">
    <location>
        <begin position="186"/>
        <end position="225"/>
    </location>
</feature>
<evidence type="ECO:0000256" key="1">
    <source>
        <dbReference type="SAM" id="MobiDB-lite"/>
    </source>
</evidence>
<dbReference type="OrthoDB" id="10064411at2759"/>
<accession>A0A9N8Z5W1</accession>